<dbReference type="GeneID" id="56037033"/>
<protein>
    <submittedName>
        <fullName evidence="2">Uncharacterized protein</fullName>
    </submittedName>
</protein>
<dbReference type="EMBL" id="CP058579">
    <property type="protein sequence ID" value="QLG61347.1"/>
    <property type="molecule type" value="Genomic_DNA"/>
</dbReference>
<evidence type="ECO:0000313" key="2">
    <source>
        <dbReference type="EMBL" id="QLG61347.1"/>
    </source>
</evidence>
<evidence type="ECO:0000256" key="1">
    <source>
        <dbReference type="SAM" id="Phobius"/>
    </source>
</evidence>
<dbReference type="AlphaFoldDB" id="A0A7D5L9U4"/>
<feature type="transmembrane region" description="Helical" evidence="1">
    <location>
        <begin position="67"/>
        <end position="85"/>
    </location>
</feature>
<gene>
    <name evidence="2" type="ORF">HUG12_06200</name>
</gene>
<dbReference type="RefSeq" id="WP_179267932.1">
    <property type="nucleotide sequence ID" value="NZ_CP058579.1"/>
</dbReference>
<reference evidence="2 3" key="1">
    <citation type="submission" date="2020-06" db="EMBL/GenBank/DDBJ databases">
        <title>NJ-3-1, isolated from saline soil.</title>
        <authorList>
            <person name="Cui H.L."/>
            <person name="Shi X."/>
        </authorList>
    </citation>
    <scope>NUCLEOTIDE SEQUENCE [LARGE SCALE GENOMIC DNA]</scope>
    <source>
        <strain evidence="2 3">NJ-3-1</strain>
    </source>
</reference>
<name>A0A7D5L9U4_9EURY</name>
<evidence type="ECO:0000313" key="3">
    <source>
        <dbReference type="Proteomes" id="UP000509626"/>
    </source>
</evidence>
<organism evidence="2 3">
    <name type="scientific">Halorarum salinum</name>
    <dbReference type="NCBI Taxonomy" id="2743089"/>
    <lineage>
        <taxon>Archaea</taxon>
        <taxon>Methanobacteriati</taxon>
        <taxon>Methanobacteriota</taxon>
        <taxon>Stenosarchaea group</taxon>
        <taxon>Halobacteria</taxon>
        <taxon>Halobacteriales</taxon>
        <taxon>Haloferacaceae</taxon>
        <taxon>Halorarum</taxon>
    </lineage>
</organism>
<accession>A0A7D5L9U4</accession>
<dbReference type="Proteomes" id="UP000509626">
    <property type="component" value="Chromosome"/>
</dbReference>
<keyword evidence="3" id="KW-1185">Reference proteome</keyword>
<keyword evidence="1" id="KW-1133">Transmembrane helix</keyword>
<proteinExistence type="predicted"/>
<dbReference type="KEGG" id="halu:HUG12_06200"/>
<keyword evidence="1" id="KW-0812">Transmembrane</keyword>
<keyword evidence="1" id="KW-0472">Membrane</keyword>
<feature type="transmembrane region" description="Helical" evidence="1">
    <location>
        <begin position="24"/>
        <end position="47"/>
    </location>
</feature>
<sequence>MPADEAELPDLRLKFPAGRFEQPVLRLIVAAQLSVGITSLLVLLYWFHILAGELRASVSTFDQSIEIFGLAVMMVTFVLFLHQLYE</sequence>